<keyword evidence="3 6" id="KW-0479">Metal-binding</keyword>
<dbReference type="InterPro" id="IPR005000">
    <property type="entry name" value="Aldolase/citrate-lyase_domain"/>
</dbReference>
<reference evidence="9" key="2">
    <citation type="submission" date="2013-04" db="EMBL/GenBank/DDBJ databases">
        <title>Bisphenol A degrading Sphingobium sp. strain BiD32.</title>
        <authorList>
            <person name="Nielsen J.L."/>
            <person name="Zhou N.A."/>
            <person name="Kjeldal H."/>
        </authorList>
    </citation>
    <scope>NUCLEOTIDE SEQUENCE [LARGE SCALE GENOMIC DNA]</scope>
    <source>
        <strain evidence="9">BiD32</strain>
    </source>
</reference>
<dbReference type="InterPro" id="IPR011206">
    <property type="entry name" value="Citrate_lyase_beta/mcl1/mcl2"/>
</dbReference>
<dbReference type="GO" id="GO:0004419">
    <property type="term" value="F:hydroxymethylglutaryl-CoA lyase activity"/>
    <property type="evidence" value="ECO:0007669"/>
    <property type="project" value="UniProtKB-EC"/>
</dbReference>
<organism evidence="8 9">
    <name type="scientific">Sphingobium indicum BiD32</name>
    <dbReference type="NCBI Taxonomy" id="1301087"/>
    <lineage>
        <taxon>Bacteria</taxon>
        <taxon>Pseudomonadati</taxon>
        <taxon>Pseudomonadota</taxon>
        <taxon>Alphaproteobacteria</taxon>
        <taxon>Sphingomonadales</taxon>
        <taxon>Sphingomonadaceae</taxon>
        <taxon>Sphingobium</taxon>
    </lineage>
</organism>
<dbReference type="EC" id="4.1.3.4" evidence="8"/>
<protein>
    <submittedName>
        <fullName evidence="8">Hydroxymethylglutaryl-CoA lyase</fullName>
        <ecNumber evidence="8">4.1.3.4</ecNumber>
    </submittedName>
</protein>
<dbReference type="EMBL" id="CAVK010000245">
    <property type="protein sequence ID" value="CCW20021.1"/>
    <property type="molecule type" value="Genomic_DNA"/>
</dbReference>
<dbReference type="Proteomes" id="UP000013201">
    <property type="component" value="Unassembled WGS sequence"/>
</dbReference>
<dbReference type="SUPFAM" id="SSF51621">
    <property type="entry name" value="Phosphoenolpyruvate/pyruvate domain"/>
    <property type="match status" value="1"/>
</dbReference>
<feature type="binding site" evidence="6">
    <location>
        <position position="130"/>
    </location>
    <ligand>
        <name>Mg(2+)</name>
        <dbReference type="ChEBI" id="CHEBI:18420"/>
    </ligand>
</feature>
<evidence type="ECO:0000259" key="7">
    <source>
        <dbReference type="Pfam" id="PF03328"/>
    </source>
</evidence>
<evidence type="ECO:0000256" key="1">
    <source>
        <dbReference type="ARBA" id="ARBA00001946"/>
    </source>
</evidence>
<dbReference type="PANTHER" id="PTHR32308:SF0">
    <property type="entry name" value="HPCH_HPAI ALDOLASE_CITRATE LYASE DOMAIN-CONTAINING PROTEIN"/>
    <property type="match status" value="1"/>
</dbReference>
<evidence type="ECO:0000256" key="4">
    <source>
        <dbReference type="ARBA" id="ARBA00022842"/>
    </source>
</evidence>
<dbReference type="PANTHER" id="PTHR32308">
    <property type="entry name" value="LYASE BETA SUBUNIT, PUTATIVE (AFU_ORTHOLOGUE AFUA_4G13030)-RELATED"/>
    <property type="match status" value="1"/>
</dbReference>
<evidence type="ECO:0000256" key="6">
    <source>
        <dbReference type="PIRSR" id="PIRSR015582-2"/>
    </source>
</evidence>
<evidence type="ECO:0000256" key="2">
    <source>
        <dbReference type="ARBA" id="ARBA00005568"/>
    </source>
</evidence>
<proteinExistence type="inferred from homology"/>
<comment type="cofactor">
    <cofactor evidence="1">
        <name>Mg(2+)</name>
        <dbReference type="ChEBI" id="CHEBI:18420"/>
    </cofactor>
</comment>
<feature type="binding site" evidence="5">
    <location>
        <position position="49"/>
    </location>
    <ligand>
        <name>substrate</name>
    </ligand>
</feature>
<feature type="binding site" evidence="6">
    <location>
        <position position="103"/>
    </location>
    <ligand>
        <name>Mg(2+)</name>
        <dbReference type="ChEBI" id="CHEBI:18420"/>
    </ligand>
</feature>
<evidence type="ECO:0000313" key="8">
    <source>
        <dbReference type="EMBL" id="CCW20021.1"/>
    </source>
</evidence>
<evidence type="ECO:0000256" key="5">
    <source>
        <dbReference type="PIRSR" id="PIRSR015582-1"/>
    </source>
</evidence>
<gene>
    <name evidence="8" type="ORF">EBBID32_43920</name>
</gene>
<dbReference type="Gene3D" id="3.20.20.60">
    <property type="entry name" value="Phosphoenolpyruvate-binding domains"/>
    <property type="match status" value="1"/>
</dbReference>
<dbReference type="GO" id="GO:0000287">
    <property type="term" value="F:magnesium ion binding"/>
    <property type="evidence" value="ECO:0007669"/>
    <property type="project" value="TreeGrafter"/>
</dbReference>
<comment type="similarity">
    <text evidence="2">Belongs to the HpcH/HpaI aldolase family.</text>
</comment>
<sequence>MEKAVKAGADAVILDLEDSVAPAIKGYARQSVADFLNRGIANEIDVIVRINALDTNDCRQDIDIIRGNRIAAIMLPKSEGATSVVELLQMLEVDIPILPIAAETPSSLFSLGSYANITKHLLGITWGAEDLAAALGSASSRASDGRLLSPLETARNLTLFAARAAETAAIETVYANVPDLDGLAVTALRAASEGFAGMMAIHPSQVPIINTVFSPTDAQVSDAEEIIALFDNNPGSGVVVRNGRMLDGPHLKQAQEIIARARKLRNRTNQFPR</sequence>
<keyword evidence="8" id="KW-0456">Lyase</keyword>
<dbReference type="PIRSF" id="PIRSF015582">
    <property type="entry name" value="Cit_lyase_B"/>
    <property type="match status" value="1"/>
</dbReference>
<dbReference type="AlphaFoldDB" id="N1MSQ2"/>
<feature type="domain" description="HpcH/HpaI aldolase/citrate lyase" evidence="7">
    <location>
        <begin position="1"/>
        <end position="203"/>
    </location>
</feature>
<keyword evidence="4 6" id="KW-0460">Magnesium</keyword>
<comment type="caution">
    <text evidence="8">The sequence shown here is derived from an EMBL/GenBank/DDBJ whole genome shotgun (WGS) entry which is preliminary data.</text>
</comment>
<dbReference type="GO" id="GO:0006107">
    <property type="term" value="P:oxaloacetate metabolic process"/>
    <property type="evidence" value="ECO:0007669"/>
    <property type="project" value="TreeGrafter"/>
</dbReference>
<dbReference type="InterPro" id="IPR040442">
    <property type="entry name" value="Pyrv_kinase-like_dom_sf"/>
</dbReference>
<feature type="binding site" evidence="5">
    <location>
        <position position="103"/>
    </location>
    <ligand>
        <name>substrate</name>
    </ligand>
</feature>
<dbReference type="InterPro" id="IPR015813">
    <property type="entry name" value="Pyrv/PenolPyrv_kinase-like_dom"/>
</dbReference>
<accession>N1MSQ2</accession>
<dbReference type="Pfam" id="PF03328">
    <property type="entry name" value="HpcH_HpaI"/>
    <property type="match status" value="1"/>
</dbReference>
<keyword evidence="9" id="KW-1185">Reference proteome</keyword>
<name>N1MSQ2_9SPHN</name>
<evidence type="ECO:0000313" key="9">
    <source>
        <dbReference type="Proteomes" id="UP000013201"/>
    </source>
</evidence>
<reference evidence="8 9" key="1">
    <citation type="submission" date="2013-03" db="EMBL/GenBank/DDBJ databases">
        <authorList>
            <person name="Le V."/>
        </authorList>
    </citation>
    <scope>NUCLEOTIDE SEQUENCE [LARGE SCALE GENOMIC DNA]</scope>
    <source>
        <strain evidence="8 9">BiD32</strain>
    </source>
</reference>
<evidence type="ECO:0000256" key="3">
    <source>
        <dbReference type="ARBA" id="ARBA00022723"/>
    </source>
</evidence>